<dbReference type="Proteomes" id="UP000027471">
    <property type="component" value="Unassembled WGS sequence"/>
</dbReference>
<evidence type="ECO:0000256" key="1">
    <source>
        <dbReference type="SAM" id="SignalP"/>
    </source>
</evidence>
<protein>
    <submittedName>
        <fullName evidence="2">Uncharacterized protein</fullName>
    </submittedName>
</protein>
<name>A0A074J6Z4_9RHOB</name>
<organism evidence="2 3">
    <name type="scientific">Thioclava indica</name>
    <dbReference type="NCBI Taxonomy" id="1353528"/>
    <lineage>
        <taxon>Bacteria</taxon>
        <taxon>Pseudomonadati</taxon>
        <taxon>Pseudomonadota</taxon>
        <taxon>Alphaproteobacteria</taxon>
        <taxon>Rhodobacterales</taxon>
        <taxon>Paracoccaceae</taxon>
        <taxon>Thioclava</taxon>
    </lineage>
</organism>
<dbReference type="AlphaFoldDB" id="A0A074J6Z4"/>
<dbReference type="OrthoDB" id="7847197at2"/>
<proteinExistence type="predicted"/>
<reference evidence="2 3" key="1">
    <citation type="journal article" date="2015" name="Antonie Van Leeuwenhoek">
        <title>Thioclava indica sp. nov., isolated from surface seawater of the Indian Ocean.</title>
        <authorList>
            <person name="Liu Y."/>
            <person name="Lai Q."/>
            <person name="Du J."/>
            <person name="Xu H."/>
            <person name="Jiang L."/>
            <person name="Shao Z."/>
        </authorList>
    </citation>
    <scope>NUCLEOTIDE SEQUENCE [LARGE SCALE GENOMIC DNA]</scope>
    <source>
        <strain evidence="2 3">DT23-4</strain>
    </source>
</reference>
<comment type="caution">
    <text evidence="2">The sequence shown here is derived from an EMBL/GenBank/DDBJ whole genome shotgun (WGS) entry which is preliminary data.</text>
</comment>
<dbReference type="EMBL" id="AUNB01000084">
    <property type="protein sequence ID" value="KEO52334.1"/>
    <property type="molecule type" value="Genomic_DNA"/>
</dbReference>
<keyword evidence="3" id="KW-1185">Reference proteome</keyword>
<keyword evidence="1" id="KW-0732">Signal</keyword>
<feature type="chain" id="PRO_5001696440" evidence="1">
    <location>
        <begin position="18"/>
        <end position="779"/>
    </location>
</feature>
<dbReference type="eggNOG" id="COG3118">
    <property type="taxonomic scope" value="Bacteria"/>
</dbReference>
<evidence type="ECO:0000313" key="2">
    <source>
        <dbReference type="EMBL" id="KEO52334.1"/>
    </source>
</evidence>
<feature type="signal peptide" evidence="1">
    <location>
        <begin position="1"/>
        <end position="17"/>
    </location>
</feature>
<dbReference type="RefSeq" id="WP_038133417.1">
    <property type="nucleotide sequence ID" value="NZ_AUNB01000084.1"/>
</dbReference>
<evidence type="ECO:0000313" key="3">
    <source>
        <dbReference type="Proteomes" id="UP000027471"/>
    </source>
</evidence>
<sequence length="779" mass="84705">MLRLALFLCCLALPAHALPVVVRSGEHADFSRLVVMLPKGAQWQVEPSEDGYRLETNVEDPEFQLQDVFRLIPRTRVERIQRDIAAGGLLFDTAKGVEMRSFQLRLGGVVLDFYDAPDSVEAASSSEPPPVPPSYRSVHPVPVGAAHLDLYWGGLVADPEPSVPEIQDELPLTPRMNDSPLSVPKIEQTDKRVTAVEERLREELSRAASQGLVEIDMPKLPKPVVEEQPSPDAPTLEVQDEAPDPRYQTHDHIAFKSETSIDQARPSGHPTLGRTENGLRCASDSLFDLGAWMGDGDASDQIGAGRRAVMGEFDKPNQDEVIKLARTYLAFGFGAESRALLRDMGKPGDARDALMYLADLFDELPAASRSPFAQMVGCDGYVSVWALLGADPLPAKEDVNFAAVQRTYLGLSPQLRQTIGPDLVGRLIAMDAPDIARAIRPALSRITEEDHSALDMVDAQLTLQEGGDDADHALAKVVAKDGTHAADALLLLVDDQLSHGQAIDSSTTQNARALAFELKGGPVAYKLLRAAALGHASVGEFDEAFALMAGWPRDAEPKLRTRARDEIVNLLAKLPNDGIFLRNFFAHWEPVLAAAKQDDLRFELAERLINLGFEDTATPILAQANPPGHRDLLLMGKAALASHDAAAALTHLKGIAGPEAERLRAQALALIGEHGAAQVAYSNASDSEDALREAWRDGNWDFVRENAADTERDFVETFAPKSSELDSVPNPSGPLTRAEALIEASEKERKIFQEMLGKFSVRDTEAVQSPSLVDDIPTN</sequence>
<gene>
    <name evidence="2" type="ORF">DT23_08590</name>
</gene>
<accession>A0A074J6Z4</accession>
<dbReference type="STRING" id="1353528.DT23_08590"/>